<evidence type="ECO:0000313" key="4">
    <source>
        <dbReference type="EMBL" id="EJK58833.1"/>
    </source>
</evidence>
<evidence type="ECO:0000256" key="2">
    <source>
        <dbReference type="ARBA" id="ARBA00022614"/>
    </source>
</evidence>
<dbReference type="PANTHER" id="PTHR24113:SF12">
    <property type="entry name" value="RAN GTPASE-ACTIVATING PROTEIN 1"/>
    <property type="match status" value="1"/>
</dbReference>
<dbReference type="Gene3D" id="3.80.10.10">
    <property type="entry name" value="Ribonuclease Inhibitor"/>
    <property type="match status" value="2"/>
</dbReference>
<keyword evidence="3" id="KW-0677">Repeat</keyword>
<protein>
    <submittedName>
        <fullName evidence="4">Uncharacterized protein</fullName>
    </submittedName>
</protein>
<gene>
    <name evidence="4" type="ORF">THAOC_21007</name>
</gene>
<dbReference type="GO" id="GO:0005634">
    <property type="term" value="C:nucleus"/>
    <property type="evidence" value="ECO:0007669"/>
    <property type="project" value="TreeGrafter"/>
</dbReference>
<dbReference type="OMA" id="YASGHAM"/>
<dbReference type="Proteomes" id="UP000266841">
    <property type="component" value="Unassembled WGS sequence"/>
</dbReference>
<dbReference type="PANTHER" id="PTHR24113">
    <property type="entry name" value="RAN GTPASE-ACTIVATING PROTEIN 1"/>
    <property type="match status" value="1"/>
</dbReference>
<dbReference type="InterPro" id="IPR027038">
    <property type="entry name" value="RanGap"/>
</dbReference>
<dbReference type="eggNOG" id="KOG4308">
    <property type="taxonomic scope" value="Eukaryota"/>
</dbReference>
<dbReference type="InterPro" id="IPR001611">
    <property type="entry name" value="Leu-rich_rpt"/>
</dbReference>
<keyword evidence="1" id="KW-0343">GTPase activation</keyword>
<keyword evidence="5" id="KW-1185">Reference proteome</keyword>
<dbReference type="GO" id="GO:0048471">
    <property type="term" value="C:perinuclear region of cytoplasm"/>
    <property type="evidence" value="ECO:0007669"/>
    <property type="project" value="TreeGrafter"/>
</dbReference>
<accession>K0RYH3</accession>
<proteinExistence type="predicted"/>
<name>K0RYH3_THAOC</name>
<dbReference type="GO" id="GO:0006913">
    <property type="term" value="P:nucleocytoplasmic transport"/>
    <property type="evidence" value="ECO:0007669"/>
    <property type="project" value="TreeGrafter"/>
</dbReference>
<keyword evidence="2" id="KW-0433">Leucine-rich repeat</keyword>
<dbReference type="SMART" id="SM00367">
    <property type="entry name" value="LRR_CC"/>
    <property type="match status" value="3"/>
</dbReference>
<dbReference type="OrthoDB" id="6500038at2759"/>
<dbReference type="InterPro" id="IPR006553">
    <property type="entry name" value="Leu-rich_rpt_Cys-con_subtyp"/>
</dbReference>
<evidence type="ECO:0000313" key="5">
    <source>
        <dbReference type="Proteomes" id="UP000266841"/>
    </source>
</evidence>
<sequence length="418" mass="43078">MAIANGTSTNLRSISASGHQLRPEALKTLGLAMSTQSANLCGSSSSGLSYLAIGSKDMGDEGVRSLCEGLEGSSGALLQHLDLAWKNISGEGAAAVGKAFSSSSNLRHLDLSRNEKIENGGLKALVDAARIRNEAATVLPSLEVLNIAECSLVGPAGVQSLMGLLGEGTRSKRLDLVVSSNPIGPAGCAVLSQLCSAESGSMVCKLLISKCAIGNEGIEALVSSSHPCTGMMALDIVENDITEIGAKSLAHSFIETFPDLVELKLAKNNIGGDGVESFFCAIQGKSHALDNLDLSCTNCGVEGLRAALRSSNISTLRLFGNKLGSDGLDAAALLLRGGHPSIVNLDLGGQNSEEKSVVALLESIAQKTGCGFESKLAVLEIGGNEFGDAAMEALDRLKKAHPGLDVAHDKPVRDGEES</sequence>
<evidence type="ECO:0000256" key="3">
    <source>
        <dbReference type="ARBA" id="ARBA00022737"/>
    </source>
</evidence>
<dbReference type="GO" id="GO:0005096">
    <property type="term" value="F:GTPase activator activity"/>
    <property type="evidence" value="ECO:0007669"/>
    <property type="project" value="UniProtKB-KW"/>
</dbReference>
<dbReference type="SUPFAM" id="SSF52047">
    <property type="entry name" value="RNI-like"/>
    <property type="match status" value="1"/>
</dbReference>
<organism evidence="4 5">
    <name type="scientific">Thalassiosira oceanica</name>
    <name type="common">Marine diatom</name>
    <dbReference type="NCBI Taxonomy" id="159749"/>
    <lineage>
        <taxon>Eukaryota</taxon>
        <taxon>Sar</taxon>
        <taxon>Stramenopiles</taxon>
        <taxon>Ochrophyta</taxon>
        <taxon>Bacillariophyta</taxon>
        <taxon>Coscinodiscophyceae</taxon>
        <taxon>Thalassiosirophycidae</taxon>
        <taxon>Thalassiosirales</taxon>
        <taxon>Thalassiosiraceae</taxon>
        <taxon>Thalassiosira</taxon>
    </lineage>
</organism>
<reference evidence="4 5" key="1">
    <citation type="journal article" date="2012" name="Genome Biol.">
        <title>Genome and low-iron response of an oceanic diatom adapted to chronic iron limitation.</title>
        <authorList>
            <person name="Lommer M."/>
            <person name="Specht M."/>
            <person name="Roy A.S."/>
            <person name="Kraemer L."/>
            <person name="Andreson R."/>
            <person name="Gutowska M.A."/>
            <person name="Wolf J."/>
            <person name="Bergner S.V."/>
            <person name="Schilhabel M.B."/>
            <person name="Klostermeier U.C."/>
            <person name="Beiko R.G."/>
            <person name="Rosenstiel P."/>
            <person name="Hippler M."/>
            <person name="Laroche J."/>
        </authorList>
    </citation>
    <scope>NUCLEOTIDE SEQUENCE [LARGE SCALE GENOMIC DNA]</scope>
    <source>
        <strain evidence="4 5">CCMP1005</strain>
    </source>
</reference>
<dbReference type="SMART" id="SM00368">
    <property type="entry name" value="LRR_RI"/>
    <property type="match status" value="8"/>
</dbReference>
<dbReference type="Pfam" id="PF13516">
    <property type="entry name" value="LRR_6"/>
    <property type="match status" value="4"/>
</dbReference>
<dbReference type="GO" id="GO:0031267">
    <property type="term" value="F:small GTPase binding"/>
    <property type="evidence" value="ECO:0007669"/>
    <property type="project" value="TreeGrafter"/>
</dbReference>
<evidence type="ECO:0000256" key="1">
    <source>
        <dbReference type="ARBA" id="ARBA00022468"/>
    </source>
</evidence>
<comment type="caution">
    <text evidence="4">The sequence shown here is derived from an EMBL/GenBank/DDBJ whole genome shotgun (WGS) entry which is preliminary data.</text>
</comment>
<dbReference type="EMBL" id="AGNL01024136">
    <property type="protein sequence ID" value="EJK58833.1"/>
    <property type="molecule type" value="Genomic_DNA"/>
</dbReference>
<dbReference type="GO" id="GO:0005829">
    <property type="term" value="C:cytosol"/>
    <property type="evidence" value="ECO:0007669"/>
    <property type="project" value="TreeGrafter"/>
</dbReference>
<dbReference type="AlphaFoldDB" id="K0RYH3"/>
<dbReference type="InterPro" id="IPR032675">
    <property type="entry name" value="LRR_dom_sf"/>
</dbReference>